<dbReference type="Proteomes" id="UP000004478">
    <property type="component" value="Unassembled WGS sequence"/>
</dbReference>
<keyword evidence="2" id="KW-1185">Reference proteome</keyword>
<name>K1KSP3_CECL9</name>
<gene>
    <name evidence="1" type="ORF">B879_04222</name>
</gene>
<protein>
    <submittedName>
        <fullName evidence="1">Uncharacterized protein</fullName>
    </submittedName>
</protein>
<sequence length="186" mass="19817">MRLSAGERGGGLTQSDVAQSYIHQRAQVAGDRGERGKEFRALLDGHVQHIGDGFAFVLDLQGLAVVPRTMANLTRNVDVGQEVHFDLQRAVARAGFAAPALDVEGETSRQVAPDLGFVGLCEELAHVVEDPSVGRWVGARGAANGRLVHVDDLVQVFEPLDARVASGDLLGTVESVGQHLVEHVVD</sequence>
<proteinExistence type="predicted"/>
<dbReference type="EMBL" id="AMGM01000252">
    <property type="protein sequence ID" value="EKB47185.1"/>
    <property type="molecule type" value="Genomic_DNA"/>
</dbReference>
<evidence type="ECO:0000313" key="2">
    <source>
        <dbReference type="Proteomes" id="UP000004478"/>
    </source>
</evidence>
<accession>K1KSP3</accession>
<evidence type="ECO:0000313" key="1">
    <source>
        <dbReference type="EMBL" id="EKB47185.1"/>
    </source>
</evidence>
<dbReference type="AlphaFoldDB" id="K1KSP3"/>
<comment type="caution">
    <text evidence="1">The sequence shown here is derived from an EMBL/GenBank/DDBJ whole genome shotgun (WGS) entry which is preliminary data.</text>
</comment>
<organism evidence="1 2">
    <name type="scientific">Cecembia lonarensis (strain CCUG 58316 / KCTC 22772 / LW9)</name>
    <dbReference type="NCBI Taxonomy" id="1225176"/>
    <lineage>
        <taxon>Bacteria</taxon>
        <taxon>Pseudomonadati</taxon>
        <taxon>Bacteroidota</taxon>
        <taxon>Cytophagia</taxon>
        <taxon>Cytophagales</taxon>
        <taxon>Cyclobacteriaceae</taxon>
        <taxon>Cecembia</taxon>
    </lineage>
</organism>
<reference evidence="1 2" key="1">
    <citation type="journal article" date="2012" name="J. Bacteriol.">
        <title>Draft Genome Sequence of Cecembia lonarensis Strain LW9T, Isolated from Lonar Lake, a Haloalkaline Lake in India.</title>
        <authorList>
            <person name="Shivaji S."/>
            <person name="Ara S."/>
            <person name="Singh A."/>
            <person name="Pinnaka A.K."/>
        </authorList>
    </citation>
    <scope>NUCLEOTIDE SEQUENCE [LARGE SCALE GENOMIC DNA]</scope>
    <source>
        <strain evidence="1 2">LW9</strain>
    </source>
</reference>